<dbReference type="GO" id="GO:0006644">
    <property type="term" value="P:phospholipid metabolic process"/>
    <property type="evidence" value="ECO:0007669"/>
    <property type="project" value="InterPro"/>
</dbReference>
<evidence type="ECO:0000256" key="6">
    <source>
        <dbReference type="ARBA" id="ARBA00022723"/>
    </source>
</evidence>
<comment type="subcellular location">
    <subcellularLocation>
        <location evidence="2">Secreted</location>
    </subcellularLocation>
</comment>
<dbReference type="EC" id="3.1.1.4" evidence="3"/>
<dbReference type="Pfam" id="PF05826">
    <property type="entry name" value="Phospholip_A2_2"/>
    <property type="match status" value="1"/>
</dbReference>
<dbReference type="GO" id="GO:0004623">
    <property type="term" value="F:phospholipase A2 activity"/>
    <property type="evidence" value="ECO:0007669"/>
    <property type="project" value="UniProtKB-EC"/>
</dbReference>
<dbReference type="Proteomes" id="UP001431783">
    <property type="component" value="Unassembled WGS sequence"/>
</dbReference>
<dbReference type="InterPro" id="IPR016090">
    <property type="entry name" value="PLA2-like_dom"/>
</dbReference>
<keyword evidence="5" id="KW-0964">Secreted</keyword>
<evidence type="ECO:0000256" key="4">
    <source>
        <dbReference type="ARBA" id="ARBA00021721"/>
    </source>
</evidence>
<dbReference type="AlphaFoldDB" id="A0AAW1VJ58"/>
<dbReference type="CDD" id="cd04704">
    <property type="entry name" value="PLA2_bee_venom_like"/>
    <property type="match status" value="1"/>
</dbReference>
<evidence type="ECO:0000256" key="1">
    <source>
        <dbReference type="ARBA" id="ARBA00001913"/>
    </source>
</evidence>
<feature type="chain" id="PRO_5043968449" description="Phospholipase A2" evidence="13">
    <location>
        <begin position="19"/>
        <end position="228"/>
    </location>
</feature>
<evidence type="ECO:0000256" key="5">
    <source>
        <dbReference type="ARBA" id="ARBA00022525"/>
    </source>
</evidence>
<evidence type="ECO:0000256" key="9">
    <source>
        <dbReference type="ARBA" id="ARBA00022963"/>
    </source>
</evidence>
<keyword evidence="13" id="KW-0732">Signal</keyword>
<gene>
    <name evidence="15" type="ORF">WA026_021934</name>
</gene>
<keyword evidence="16" id="KW-1185">Reference proteome</keyword>
<keyword evidence="7" id="KW-0378">Hydrolase</keyword>
<keyword evidence="11" id="KW-1015">Disulfide bond</keyword>
<evidence type="ECO:0000313" key="15">
    <source>
        <dbReference type="EMBL" id="KAK9892742.1"/>
    </source>
</evidence>
<dbReference type="PROSITE" id="PS00118">
    <property type="entry name" value="PA2_HIS"/>
    <property type="match status" value="1"/>
</dbReference>
<evidence type="ECO:0000256" key="2">
    <source>
        <dbReference type="ARBA" id="ARBA00004613"/>
    </source>
</evidence>
<keyword evidence="10" id="KW-0443">Lipid metabolism</keyword>
<evidence type="ECO:0000256" key="12">
    <source>
        <dbReference type="ARBA" id="ARBA00029903"/>
    </source>
</evidence>
<evidence type="ECO:0000256" key="11">
    <source>
        <dbReference type="ARBA" id="ARBA00023157"/>
    </source>
</evidence>
<keyword evidence="9" id="KW-0442">Lipid degradation</keyword>
<sequence>MQEFSLVIFISGLTLLHGSSVLIADNSMSNMIELTSKAPFCRIHKDRGVIRAKLLASDQRRVRQMTDDSIAKLVAVCNSDNVRSAHQGGFIYPGTKWCGPGNNALDYSDLGYHSKEDRCCREHDHCSMYLLPGHCERGICNKSPYTRSHCDCDAKFRKCLQNVNSETANTIGAIFFNVIQIICFKERTPCSEIHGFGLTDAEIVEVCRSWQFRPSEKYIPMMPQSDKK</sequence>
<dbReference type="Gene3D" id="1.20.90.10">
    <property type="entry name" value="Phospholipase A2 domain"/>
    <property type="match status" value="1"/>
</dbReference>
<dbReference type="GO" id="GO:0046872">
    <property type="term" value="F:metal ion binding"/>
    <property type="evidence" value="ECO:0007669"/>
    <property type="project" value="UniProtKB-KW"/>
</dbReference>
<dbReference type="SUPFAM" id="SSF48619">
    <property type="entry name" value="Phospholipase A2, PLA2"/>
    <property type="match status" value="1"/>
</dbReference>
<keyword evidence="8" id="KW-0106">Calcium</keyword>
<feature type="domain" description="Phospholipase A2-like central" evidence="14">
    <location>
        <begin position="91"/>
        <end position="186"/>
    </location>
</feature>
<comment type="caution">
    <text evidence="15">The sequence shown here is derived from an EMBL/GenBank/DDBJ whole genome shotgun (WGS) entry which is preliminary data.</text>
</comment>
<name>A0AAW1VJ58_9CUCU</name>
<evidence type="ECO:0000259" key="14">
    <source>
        <dbReference type="Pfam" id="PF05826"/>
    </source>
</evidence>
<dbReference type="EMBL" id="JARQZJ010000138">
    <property type="protein sequence ID" value="KAK9892742.1"/>
    <property type="molecule type" value="Genomic_DNA"/>
</dbReference>
<dbReference type="InterPro" id="IPR036444">
    <property type="entry name" value="PLipase_A2_dom_sf"/>
</dbReference>
<protein>
    <recommendedName>
        <fullName evidence="4">Phospholipase A2</fullName>
        <ecNumber evidence="3">3.1.1.4</ecNumber>
    </recommendedName>
    <alternativeName>
        <fullName evidence="12">Phosphatidylcholine 2-acylhydrolase</fullName>
    </alternativeName>
</protein>
<comment type="cofactor">
    <cofactor evidence="1">
        <name>Ca(2+)</name>
        <dbReference type="ChEBI" id="CHEBI:29108"/>
    </cofactor>
</comment>
<organism evidence="15 16">
    <name type="scientific">Henosepilachna vigintioctopunctata</name>
    <dbReference type="NCBI Taxonomy" id="420089"/>
    <lineage>
        <taxon>Eukaryota</taxon>
        <taxon>Metazoa</taxon>
        <taxon>Ecdysozoa</taxon>
        <taxon>Arthropoda</taxon>
        <taxon>Hexapoda</taxon>
        <taxon>Insecta</taxon>
        <taxon>Pterygota</taxon>
        <taxon>Neoptera</taxon>
        <taxon>Endopterygota</taxon>
        <taxon>Coleoptera</taxon>
        <taxon>Polyphaga</taxon>
        <taxon>Cucujiformia</taxon>
        <taxon>Coccinelloidea</taxon>
        <taxon>Coccinellidae</taxon>
        <taxon>Epilachninae</taxon>
        <taxon>Epilachnini</taxon>
        <taxon>Henosepilachna</taxon>
    </lineage>
</organism>
<evidence type="ECO:0000256" key="8">
    <source>
        <dbReference type="ARBA" id="ARBA00022837"/>
    </source>
</evidence>
<accession>A0AAW1VJ58</accession>
<dbReference type="PANTHER" id="PTHR12253">
    <property type="entry name" value="RH14732P"/>
    <property type="match status" value="1"/>
</dbReference>
<keyword evidence="6" id="KW-0479">Metal-binding</keyword>
<dbReference type="FunFam" id="1.20.90.10:FF:000002">
    <property type="entry name" value="Phospholipase A2 group III"/>
    <property type="match status" value="1"/>
</dbReference>
<dbReference type="InterPro" id="IPR033113">
    <property type="entry name" value="PLA2_histidine"/>
</dbReference>
<feature type="signal peptide" evidence="13">
    <location>
        <begin position="1"/>
        <end position="18"/>
    </location>
</feature>
<dbReference type="GO" id="GO:0016042">
    <property type="term" value="P:lipid catabolic process"/>
    <property type="evidence" value="ECO:0007669"/>
    <property type="project" value="UniProtKB-KW"/>
</dbReference>
<proteinExistence type="predicted"/>
<evidence type="ECO:0000256" key="13">
    <source>
        <dbReference type="SAM" id="SignalP"/>
    </source>
</evidence>
<evidence type="ECO:0000313" key="16">
    <source>
        <dbReference type="Proteomes" id="UP001431783"/>
    </source>
</evidence>
<evidence type="ECO:0000256" key="7">
    <source>
        <dbReference type="ARBA" id="ARBA00022801"/>
    </source>
</evidence>
<evidence type="ECO:0000256" key="10">
    <source>
        <dbReference type="ARBA" id="ARBA00023098"/>
    </source>
</evidence>
<evidence type="ECO:0000256" key="3">
    <source>
        <dbReference type="ARBA" id="ARBA00013278"/>
    </source>
</evidence>
<reference evidence="15 16" key="1">
    <citation type="submission" date="2023-03" db="EMBL/GenBank/DDBJ databases">
        <title>Genome insight into feeding habits of ladybird beetles.</title>
        <authorList>
            <person name="Li H.-S."/>
            <person name="Huang Y.-H."/>
            <person name="Pang H."/>
        </authorList>
    </citation>
    <scope>NUCLEOTIDE SEQUENCE [LARGE SCALE GENOMIC DNA]</scope>
    <source>
        <strain evidence="15">SYSU_2023b</strain>
        <tissue evidence="15">Whole body</tissue>
    </source>
</reference>
<dbReference type="GO" id="GO:0005576">
    <property type="term" value="C:extracellular region"/>
    <property type="evidence" value="ECO:0007669"/>
    <property type="project" value="UniProtKB-SubCell"/>
</dbReference>
<dbReference type="GO" id="GO:0050482">
    <property type="term" value="P:arachidonate secretion"/>
    <property type="evidence" value="ECO:0007669"/>
    <property type="project" value="InterPro"/>
</dbReference>